<dbReference type="Proteomes" id="UP000034086">
    <property type="component" value="Unassembled WGS sequence"/>
</dbReference>
<dbReference type="AlphaFoldDB" id="A0A0G1M4X9"/>
<reference evidence="1 2" key="1">
    <citation type="journal article" date="2015" name="Nature">
        <title>rRNA introns, odd ribosomes, and small enigmatic genomes across a large radiation of phyla.</title>
        <authorList>
            <person name="Brown C.T."/>
            <person name="Hug L.A."/>
            <person name="Thomas B.C."/>
            <person name="Sharon I."/>
            <person name="Castelle C.J."/>
            <person name="Singh A."/>
            <person name="Wilkins M.J."/>
            <person name="Williams K.H."/>
            <person name="Banfield J.F."/>
        </authorList>
    </citation>
    <scope>NUCLEOTIDE SEQUENCE [LARGE SCALE GENOMIC DNA]</scope>
</reference>
<name>A0A0G1M4X9_9BACT</name>
<gene>
    <name evidence="1" type="ORF">UX03_C0022G0001</name>
</gene>
<comment type="caution">
    <text evidence="1">The sequence shown here is derived from an EMBL/GenBank/DDBJ whole genome shotgun (WGS) entry which is preliminary data.</text>
</comment>
<organism evidence="1 2">
    <name type="scientific">Candidatus Woesebacteria bacterium GW2011_GWE1_45_18</name>
    <dbReference type="NCBI Taxonomy" id="1618598"/>
    <lineage>
        <taxon>Bacteria</taxon>
        <taxon>Candidatus Woeseibacteriota</taxon>
    </lineage>
</organism>
<sequence length="70" mass="7655">MRAKVKHICGQCDETFTSELAYLKHLCPASGRTPRNLGALSPKTKAASVLEKKILAAVQIARVTKKQYNA</sequence>
<evidence type="ECO:0000313" key="1">
    <source>
        <dbReference type="EMBL" id="KKU03122.1"/>
    </source>
</evidence>
<dbReference type="EMBL" id="LCKQ01000022">
    <property type="protein sequence ID" value="KKU03122.1"/>
    <property type="molecule type" value="Genomic_DNA"/>
</dbReference>
<protein>
    <submittedName>
        <fullName evidence="1">Uncharacterized protein</fullName>
    </submittedName>
</protein>
<evidence type="ECO:0000313" key="2">
    <source>
        <dbReference type="Proteomes" id="UP000034086"/>
    </source>
</evidence>
<accession>A0A0G1M4X9</accession>
<proteinExistence type="predicted"/>